<organism evidence="1 2">
    <name type="scientific">Thelephora ganbajun</name>
    <name type="common">Ganba fungus</name>
    <dbReference type="NCBI Taxonomy" id="370292"/>
    <lineage>
        <taxon>Eukaryota</taxon>
        <taxon>Fungi</taxon>
        <taxon>Dikarya</taxon>
        <taxon>Basidiomycota</taxon>
        <taxon>Agaricomycotina</taxon>
        <taxon>Agaricomycetes</taxon>
        <taxon>Thelephorales</taxon>
        <taxon>Thelephoraceae</taxon>
        <taxon>Thelephora</taxon>
    </lineage>
</organism>
<evidence type="ECO:0000313" key="2">
    <source>
        <dbReference type="Proteomes" id="UP000886501"/>
    </source>
</evidence>
<protein>
    <submittedName>
        <fullName evidence="1">Uncharacterized protein</fullName>
    </submittedName>
</protein>
<name>A0ACB6YXG0_THEGA</name>
<evidence type="ECO:0000313" key="1">
    <source>
        <dbReference type="EMBL" id="KAF9642140.1"/>
    </source>
</evidence>
<reference evidence="1" key="1">
    <citation type="submission" date="2019-10" db="EMBL/GenBank/DDBJ databases">
        <authorList>
            <consortium name="DOE Joint Genome Institute"/>
            <person name="Kuo A."/>
            <person name="Miyauchi S."/>
            <person name="Kiss E."/>
            <person name="Drula E."/>
            <person name="Kohler A."/>
            <person name="Sanchez-Garcia M."/>
            <person name="Andreopoulos B."/>
            <person name="Barry K.W."/>
            <person name="Bonito G."/>
            <person name="Buee M."/>
            <person name="Carver A."/>
            <person name="Chen C."/>
            <person name="Cichocki N."/>
            <person name="Clum A."/>
            <person name="Culley D."/>
            <person name="Crous P.W."/>
            <person name="Fauchery L."/>
            <person name="Girlanda M."/>
            <person name="Hayes R."/>
            <person name="Keri Z."/>
            <person name="Labutti K."/>
            <person name="Lipzen A."/>
            <person name="Lombard V."/>
            <person name="Magnuson J."/>
            <person name="Maillard F."/>
            <person name="Morin E."/>
            <person name="Murat C."/>
            <person name="Nolan M."/>
            <person name="Ohm R."/>
            <person name="Pangilinan J."/>
            <person name="Pereira M."/>
            <person name="Perotto S."/>
            <person name="Peter M."/>
            <person name="Riley R."/>
            <person name="Sitrit Y."/>
            <person name="Stielow B."/>
            <person name="Szollosi G."/>
            <person name="Zifcakova L."/>
            <person name="Stursova M."/>
            <person name="Spatafora J.W."/>
            <person name="Tedersoo L."/>
            <person name="Vaario L.-M."/>
            <person name="Yamada A."/>
            <person name="Yan M."/>
            <person name="Wang P."/>
            <person name="Xu J."/>
            <person name="Bruns T."/>
            <person name="Baldrian P."/>
            <person name="Vilgalys R."/>
            <person name="Henrissat B."/>
            <person name="Grigoriev I.V."/>
            <person name="Hibbett D."/>
            <person name="Nagy L.G."/>
            <person name="Martin F.M."/>
        </authorList>
    </citation>
    <scope>NUCLEOTIDE SEQUENCE</scope>
    <source>
        <strain evidence="1">P2</strain>
    </source>
</reference>
<dbReference type="EMBL" id="MU118659">
    <property type="protein sequence ID" value="KAF9642140.1"/>
    <property type="molecule type" value="Genomic_DNA"/>
</dbReference>
<accession>A0ACB6YXG0</accession>
<gene>
    <name evidence="1" type="ORF">BDM02DRAFT_3133296</name>
</gene>
<sequence length="262" mass="28355">MAPLGGPINVQQSRLQTVALVVVNMVDDENVLAETTSGERVTLTPRLHNGRAPGVLASAGNKGMKARVSGNVWRNASVVVGDLSKMPSKESGLSRMILTGCGHDRSEGADGVKTKSGMSGEDFPDDEGLTQRDWCHPLTDTTVELAQKGISFPLSVFSNLTLGSDRNSRHLSPLLVSIRSCAFLLKRDPPLDGVHSFWRTHARGDGHDLRISTLPAWSDEPNKIVVGVKRTHTFGNIVCVWNTILLEFREAGEDIIDAGVLR</sequence>
<comment type="caution">
    <text evidence="1">The sequence shown here is derived from an EMBL/GenBank/DDBJ whole genome shotgun (WGS) entry which is preliminary data.</text>
</comment>
<dbReference type="Proteomes" id="UP000886501">
    <property type="component" value="Unassembled WGS sequence"/>
</dbReference>
<reference evidence="1" key="2">
    <citation type="journal article" date="2020" name="Nat. Commun.">
        <title>Large-scale genome sequencing of mycorrhizal fungi provides insights into the early evolution of symbiotic traits.</title>
        <authorList>
            <person name="Miyauchi S."/>
            <person name="Kiss E."/>
            <person name="Kuo A."/>
            <person name="Drula E."/>
            <person name="Kohler A."/>
            <person name="Sanchez-Garcia M."/>
            <person name="Morin E."/>
            <person name="Andreopoulos B."/>
            <person name="Barry K.W."/>
            <person name="Bonito G."/>
            <person name="Buee M."/>
            <person name="Carver A."/>
            <person name="Chen C."/>
            <person name="Cichocki N."/>
            <person name="Clum A."/>
            <person name="Culley D."/>
            <person name="Crous P.W."/>
            <person name="Fauchery L."/>
            <person name="Girlanda M."/>
            <person name="Hayes R.D."/>
            <person name="Keri Z."/>
            <person name="LaButti K."/>
            <person name="Lipzen A."/>
            <person name="Lombard V."/>
            <person name="Magnuson J."/>
            <person name="Maillard F."/>
            <person name="Murat C."/>
            <person name="Nolan M."/>
            <person name="Ohm R.A."/>
            <person name="Pangilinan J."/>
            <person name="Pereira M.F."/>
            <person name="Perotto S."/>
            <person name="Peter M."/>
            <person name="Pfister S."/>
            <person name="Riley R."/>
            <person name="Sitrit Y."/>
            <person name="Stielow J.B."/>
            <person name="Szollosi G."/>
            <person name="Zifcakova L."/>
            <person name="Stursova M."/>
            <person name="Spatafora J.W."/>
            <person name="Tedersoo L."/>
            <person name="Vaario L.M."/>
            <person name="Yamada A."/>
            <person name="Yan M."/>
            <person name="Wang P."/>
            <person name="Xu J."/>
            <person name="Bruns T."/>
            <person name="Baldrian P."/>
            <person name="Vilgalys R."/>
            <person name="Dunand C."/>
            <person name="Henrissat B."/>
            <person name="Grigoriev I.V."/>
            <person name="Hibbett D."/>
            <person name="Nagy L.G."/>
            <person name="Martin F.M."/>
        </authorList>
    </citation>
    <scope>NUCLEOTIDE SEQUENCE</scope>
    <source>
        <strain evidence="1">P2</strain>
    </source>
</reference>
<keyword evidence="2" id="KW-1185">Reference proteome</keyword>
<proteinExistence type="predicted"/>